<evidence type="ECO:0000256" key="9">
    <source>
        <dbReference type="ARBA" id="ARBA00023170"/>
    </source>
</evidence>
<comment type="similarity">
    <text evidence="2 11">Belongs to the G-protein coupled receptor T2R family.</text>
</comment>
<feature type="transmembrane region" description="Helical" evidence="13">
    <location>
        <begin position="90"/>
        <end position="116"/>
    </location>
</feature>
<feature type="transmembrane region" description="Helical" evidence="13">
    <location>
        <begin position="182"/>
        <end position="204"/>
    </location>
</feature>
<keyword evidence="8 12" id="KW-0472">Membrane</keyword>
<feature type="transmembrane region" description="Helical" evidence="13">
    <location>
        <begin position="56"/>
        <end position="84"/>
    </location>
</feature>
<evidence type="ECO:0000256" key="6">
    <source>
        <dbReference type="ARBA" id="ARBA00022989"/>
    </source>
</evidence>
<comment type="subcellular location">
    <subcellularLocation>
        <location evidence="1 12">Membrane</location>
        <topology evidence="1 12">Multi-pass membrane protein</topology>
    </subcellularLocation>
</comment>
<keyword evidence="9 12" id="KW-0675">Receptor</keyword>
<keyword evidence="4 12" id="KW-0716">Sensory transduction</keyword>
<dbReference type="GO" id="GO:0033038">
    <property type="term" value="F:bitter taste receptor activity"/>
    <property type="evidence" value="ECO:0007669"/>
    <property type="project" value="InterPro"/>
</dbReference>
<evidence type="ECO:0000313" key="14">
    <source>
        <dbReference type="EMBL" id="CAH7469520.1"/>
    </source>
</evidence>
<dbReference type="InterPro" id="IPR007960">
    <property type="entry name" value="TAS2R"/>
</dbReference>
<accession>A0AAV0AC19</accession>
<evidence type="ECO:0000256" key="4">
    <source>
        <dbReference type="ARBA" id="ARBA00022606"/>
    </source>
</evidence>
<reference evidence="14" key="1">
    <citation type="submission" date="2022-06" db="EMBL/GenBank/DDBJ databases">
        <authorList>
            <person name="Andreotti S."/>
            <person name="Wyler E."/>
        </authorList>
    </citation>
    <scope>NUCLEOTIDE SEQUENCE</scope>
</reference>
<evidence type="ECO:0000256" key="7">
    <source>
        <dbReference type="ARBA" id="ARBA00023040"/>
    </source>
</evidence>
<dbReference type="PANTHER" id="PTHR11394">
    <property type="entry name" value="TASTE RECEPTOR TYPE 2"/>
    <property type="match status" value="1"/>
</dbReference>
<dbReference type="SUPFAM" id="SSF81321">
    <property type="entry name" value="Family A G protein-coupled receptor-like"/>
    <property type="match status" value="1"/>
</dbReference>
<evidence type="ECO:0000256" key="2">
    <source>
        <dbReference type="ARBA" id="ARBA00007376"/>
    </source>
</evidence>
<keyword evidence="5 12" id="KW-0812">Transmembrane</keyword>
<dbReference type="EMBL" id="CALSGD010001673">
    <property type="protein sequence ID" value="CAH7469520.1"/>
    <property type="molecule type" value="Genomic_DNA"/>
</dbReference>
<dbReference type="GO" id="GO:0004930">
    <property type="term" value="F:G protein-coupled receptor activity"/>
    <property type="evidence" value="ECO:0007669"/>
    <property type="project" value="UniProtKB-KW"/>
</dbReference>
<dbReference type="Gene3D" id="1.20.1070.10">
    <property type="entry name" value="Rhodopsin 7-helix transmembrane proteins"/>
    <property type="match status" value="1"/>
</dbReference>
<feature type="transmembrane region" description="Helical" evidence="13">
    <location>
        <begin position="261"/>
        <end position="281"/>
    </location>
</feature>
<feature type="transmembrane region" description="Helical" evidence="13">
    <location>
        <begin position="128"/>
        <end position="151"/>
    </location>
</feature>
<dbReference type="GO" id="GO:0016020">
    <property type="term" value="C:membrane"/>
    <property type="evidence" value="ECO:0007669"/>
    <property type="project" value="UniProtKB-SubCell"/>
</dbReference>
<keyword evidence="10 12" id="KW-0807">Transducer</keyword>
<evidence type="ECO:0000256" key="13">
    <source>
        <dbReference type="SAM" id="Phobius"/>
    </source>
</evidence>
<keyword evidence="7 12" id="KW-0297">G-protein coupled receptor</keyword>
<dbReference type="FunFam" id="1.20.1070.10:FF:000055">
    <property type="entry name" value="Taste receptor type 2"/>
    <property type="match status" value="1"/>
</dbReference>
<comment type="caution">
    <text evidence="14">The sequence shown here is derived from an EMBL/GenBank/DDBJ whole genome shotgun (WGS) entry which is preliminary data.</text>
</comment>
<evidence type="ECO:0000256" key="3">
    <source>
        <dbReference type="ARBA" id="ARBA00022480"/>
    </source>
</evidence>
<keyword evidence="3 12" id="KW-0919">Taste</keyword>
<feature type="transmembrane region" description="Helical" evidence="13">
    <location>
        <begin position="225"/>
        <end position="249"/>
    </location>
</feature>
<evidence type="ECO:0000256" key="8">
    <source>
        <dbReference type="ARBA" id="ARBA00023136"/>
    </source>
</evidence>
<protein>
    <recommendedName>
        <fullName evidence="12">Taste receptor type 2</fullName>
    </recommendedName>
</protein>
<feature type="transmembrane region" description="Helical" evidence="13">
    <location>
        <begin position="6"/>
        <end position="31"/>
    </location>
</feature>
<sequence length="294" mass="33435">MLSTPTVIFMTAFFLVSLASMSQNGLLIVVLGREWMGNRALSAVDMIVASLASSRFCLHGIAILTNLLAFFGFCHQANIVGILWDFTNTFILWLTAWLAIFYCVKVSSFSHPALFWLKWRISWLVPRLLLSSVIMGGLSAIVSTTGNIFAIRMTVSQGSLGNCTFGHMTLDFLRYYHLSHVLLMWLSPFLLFLVSIISLMFSLYRHMGKMRGPRPGSHDFRIKAHAMALKTLAAFFIFYVLFFLSLIIFATKGKTMQSHWYWAREVIIYTGISLNSVILVFSNPRLRKTLKVRF</sequence>
<dbReference type="Proteomes" id="UP001152836">
    <property type="component" value="Unassembled WGS sequence"/>
</dbReference>
<evidence type="ECO:0000256" key="10">
    <source>
        <dbReference type="ARBA" id="ARBA00023224"/>
    </source>
</evidence>
<gene>
    <name evidence="14" type="primary">Tas2r143</name>
    <name evidence="14" type="ORF">PHOROB_LOCUS17667</name>
</gene>
<organism evidence="14 15">
    <name type="scientific">Phodopus roborovskii</name>
    <name type="common">Roborovski's desert hamster</name>
    <name type="synonym">Cricetulus roborovskii</name>
    <dbReference type="NCBI Taxonomy" id="109678"/>
    <lineage>
        <taxon>Eukaryota</taxon>
        <taxon>Metazoa</taxon>
        <taxon>Chordata</taxon>
        <taxon>Craniata</taxon>
        <taxon>Vertebrata</taxon>
        <taxon>Euteleostomi</taxon>
        <taxon>Mammalia</taxon>
        <taxon>Eutheria</taxon>
        <taxon>Euarchontoglires</taxon>
        <taxon>Glires</taxon>
        <taxon>Rodentia</taxon>
        <taxon>Myomorpha</taxon>
        <taxon>Muroidea</taxon>
        <taxon>Cricetidae</taxon>
        <taxon>Cricetinae</taxon>
        <taxon>Phodopus</taxon>
    </lineage>
</organism>
<name>A0AAV0AC19_PHORO</name>
<keyword evidence="15" id="KW-1185">Reference proteome</keyword>
<evidence type="ECO:0000256" key="1">
    <source>
        <dbReference type="ARBA" id="ARBA00004141"/>
    </source>
</evidence>
<proteinExistence type="inferred from homology"/>
<evidence type="ECO:0000256" key="12">
    <source>
        <dbReference type="RuleBase" id="RU004424"/>
    </source>
</evidence>
<dbReference type="AlphaFoldDB" id="A0AAV0AC19"/>
<evidence type="ECO:0000256" key="11">
    <source>
        <dbReference type="RuleBase" id="RU004423"/>
    </source>
</evidence>
<keyword evidence="6 13" id="KW-1133">Transmembrane helix</keyword>
<evidence type="ECO:0000256" key="5">
    <source>
        <dbReference type="ARBA" id="ARBA00022692"/>
    </source>
</evidence>
<evidence type="ECO:0000313" key="15">
    <source>
        <dbReference type="Proteomes" id="UP001152836"/>
    </source>
</evidence>
<dbReference type="PANTHER" id="PTHR11394:SF71">
    <property type="entry name" value="TASTE RECEPTOR TYPE 2 MEMBER 143"/>
    <property type="match status" value="1"/>
</dbReference>
<dbReference type="Pfam" id="PF05296">
    <property type="entry name" value="TAS2R"/>
    <property type="match status" value="1"/>
</dbReference>